<comment type="caution">
    <text evidence="1">The sequence shown here is derived from an EMBL/GenBank/DDBJ whole genome shotgun (WGS) entry which is preliminary data.</text>
</comment>
<protein>
    <submittedName>
        <fullName evidence="1">Uncharacterized protein</fullName>
    </submittedName>
</protein>
<dbReference type="Proteomes" id="UP000321577">
    <property type="component" value="Unassembled WGS sequence"/>
</dbReference>
<dbReference type="RefSeq" id="WP_146849394.1">
    <property type="nucleotide sequence ID" value="NZ_BKAG01000006.1"/>
</dbReference>
<dbReference type="OrthoDB" id="260328at2"/>
<name>A0A512M583_9BACT</name>
<evidence type="ECO:0000313" key="2">
    <source>
        <dbReference type="Proteomes" id="UP000321577"/>
    </source>
</evidence>
<gene>
    <name evidence="1" type="ORF">BGE01nite_11800</name>
</gene>
<proteinExistence type="predicted"/>
<accession>A0A512M583</accession>
<reference evidence="1 2" key="1">
    <citation type="submission" date="2019-07" db="EMBL/GenBank/DDBJ databases">
        <title>Whole genome shotgun sequence of Brevifollis gellanilyticus NBRC 108608.</title>
        <authorList>
            <person name="Hosoyama A."/>
            <person name="Uohara A."/>
            <person name="Ohji S."/>
            <person name="Ichikawa N."/>
        </authorList>
    </citation>
    <scope>NUCLEOTIDE SEQUENCE [LARGE SCALE GENOMIC DNA]</scope>
    <source>
        <strain evidence="1 2">NBRC 108608</strain>
    </source>
</reference>
<evidence type="ECO:0000313" key="1">
    <source>
        <dbReference type="EMBL" id="GEP41889.1"/>
    </source>
</evidence>
<sequence length="184" mass="21275">MRKFFTLLWLLCPVAALYYHFNEGQDQLIRVKARKHVEAIRQMEAAKEPDYALIIEEYDKLSGELPADEQPLVRHQIRLAKAKARLEMLDVVGATDELTLLLRESAQTHGEDAAITRAIRETLGKAHYYATYLLKTNGAAESEWRPFAERTRQIFRFLAEHQEPGALEKYEERVAAEFEKTLSK</sequence>
<dbReference type="AlphaFoldDB" id="A0A512M583"/>
<dbReference type="EMBL" id="BKAG01000006">
    <property type="protein sequence ID" value="GEP41889.1"/>
    <property type="molecule type" value="Genomic_DNA"/>
</dbReference>
<keyword evidence="2" id="KW-1185">Reference proteome</keyword>
<organism evidence="1 2">
    <name type="scientific">Brevifollis gellanilyticus</name>
    <dbReference type="NCBI Taxonomy" id="748831"/>
    <lineage>
        <taxon>Bacteria</taxon>
        <taxon>Pseudomonadati</taxon>
        <taxon>Verrucomicrobiota</taxon>
        <taxon>Verrucomicrobiia</taxon>
        <taxon>Verrucomicrobiales</taxon>
        <taxon>Verrucomicrobiaceae</taxon>
    </lineage>
</organism>